<name>A0A8K0GUR3_9ROSA</name>
<keyword evidence="3" id="KW-1185">Reference proteome</keyword>
<reference evidence="2" key="1">
    <citation type="submission" date="2020-03" db="EMBL/GenBank/DDBJ databases">
        <title>A high-quality chromosome-level genome assembly of a woody plant with both climbing and erect habits, Rhamnella rubrinervis.</title>
        <authorList>
            <person name="Lu Z."/>
            <person name="Yang Y."/>
            <person name="Zhu X."/>
            <person name="Sun Y."/>
        </authorList>
    </citation>
    <scope>NUCLEOTIDE SEQUENCE</scope>
    <source>
        <strain evidence="2">BYM</strain>
        <tissue evidence="2">Leaf</tissue>
    </source>
</reference>
<dbReference type="EMBL" id="VOIH02000009">
    <property type="protein sequence ID" value="KAF3437863.1"/>
    <property type="molecule type" value="Genomic_DNA"/>
</dbReference>
<feature type="compositionally biased region" description="Low complexity" evidence="1">
    <location>
        <begin position="330"/>
        <end position="342"/>
    </location>
</feature>
<feature type="region of interest" description="Disordered" evidence="1">
    <location>
        <begin position="329"/>
        <end position="354"/>
    </location>
</feature>
<protein>
    <submittedName>
        <fullName evidence="2">Uncharacterized protein</fullName>
    </submittedName>
</protein>
<proteinExistence type="predicted"/>
<dbReference type="Proteomes" id="UP000796880">
    <property type="component" value="Unassembled WGS sequence"/>
</dbReference>
<sequence>MCNHVHGKLVLIVGNALICQKWYLGALLCGAKCVWHGQVGTHGHAVAPRGHRGGGGAVAHVQPSAWEVDFDCWECSHMPKLIFGSLIVRGKMCLARTSWNACACGGTRGHRGGAVAHVQPSAWGVGFDCWECSHMPKVIFGSLIVRGKMCLARTSWNAWACGGTRGHRGAVAHVQPSAWEVNFDCWECSHMPKVIVGSLIVRGKMCLARTSLNAAGMWGHAWAPWCMGIECGTGICEPHISKFGVSEECHDSQLASHGGPRRGVPWVAATATVGAHRACMPTHHQQGVGVPGATSARVSGMPWARARPRPAMGAQRVCPQHAMGAQRASAACPGRPARCPGRPARDSGLPWAPSARQRLRPSVCTWGRGDANMWQRGLSLRFLGHPMPIRANEGTRSRRDFVTTGGVCTHRHIGTGPESCPGLHENRGTW</sequence>
<gene>
    <name evidence="2" type="ORF">FNV43_RR20619</name>
</gene>
<evidence type="ECO:0000313" key="3">
    <source>
        <dbReference type="Proteomes" id="UP000796880"/>
    </source>
</evidence>
<evidence type="ECO:0000256" key="1">
    <source>
        <dbReference type="SAM" id="MobiDB-lite"/>
    </source>
</evidence>
<comment type="caution">
    <text evidence="2">The sequence shown here is derived from an EMBL/GenBank/DDBJ whole genome shotgun (WGS) entry which is preliminary data.</text>
</comment>
<evidence type="ECO:0000313" key="2">
    <source>
        <dbReference type="EMBL" id="KAF3437863.1"/>
    </source>
</evidence>
<dbReference type="AlphaFoldDB" id="A0A8K0GUR3"/>
<accession>A0A8K0GUR3</accession>
<organism evidence="2 3">
    <name type="scientific">Rhamnella rubrinervis</name>
    <dbReference type="NCBI Taxonomy" id="2594499"/>
    <lineage>
        <taxon>Eukaryota</taxon>
        <taxon>Viridiplantae</taxon>
        <taxon>Streptophyta</taxon>
        <taxon>Embryophyta</taxon>
        <taxon>Tracheophyta</taxon>
        <taxon>Spermatophyta</taxon>
        <taxon>Magnoliopsida</taxon>
        <taxon>eudicotyledons</taxon>
        <taxon>Gunneridae</taxon>
        <taxon>Pentapetalae</taxon>
        <taxon>rosids</taxon>
        <taxon>fabids</taxon>
        <taxon>Rosales</taxon>
        <taxon>Rhamnaceae</taxon>
        <taxon>rhamnoid group</taxon>
        <taxon>Rhamneae</taxon>
        <taxon>Rhamnella</taxon>
    </lineage>
</organism>